<organism evidence="4 5">
    <name type="scientific">Candidatus Nitrosacidococcus tergens</name>
    <dbReference type="NCBI Taxonomy" id="553981"/>
    <lineage>
        <taxon>Bacteria</taxon>
        <taxon>Pseudomonadati</taxon>
        <taxon>Pseudomonadota</taxon>
        <taxon>Gammaproteobacteria</taxon>
        <taxon>Chromatiales</taxon>
        <taxon>Chromatiaceae</taxon>
        <taxon>Candidatus Nitrosacidococcus</taxon>
    </lineage>
</organism>
<dbReference type="KEGG" id="ntg:NSCAC_1366"/>
<dbReference type="AlphaFoldDB" id="A0A7G1QAP9"/>
<dbReference type="InterPro" id="IPR014867">
    <property type="entry name" value="Spore_coat_CotH_CotH2/3/7"/>
</dbReference>
<keyword evidence="2" id="KW-0732">Signal</keyword>
<feature type="compositionally biased region" description="Low complexity" evidence="1">
    <location>
        <begin position="800"/>
        <end position="825"/>
    </location>
</feature>
<feature type="compositionally biased region" description="Pro residues" evidence="1">
    <location>
        <begin position="826"/>
        <end position="835"/>
    </location>
</feature>
<dbReference type="Proteomes" id="UP000516072">
    <property type="component" value="Chromosome"/>
</dbReference>
<feature type="region of interest" description="Disordered" evidence="1">
    <location>
        <begin position="916"/>
        <end position="937"/>
    </location>
</feature>
<dbReference type="Gene3D" id="2.60.40.10">
    <property type="entry name" value="Immunoglobulins"/>
    <property type="match status" value="1"/>
</dbReference>
<evidence type="ECO:0000256" key="1">
    <source>
        <dbReference type="SAM" id="MobiDB-lite"/>
    </source>
</evidence>
<feature type="region of interest" description="Disordered" evidence="1">
    <location>
        <begin position="795"/>
        <end position="848"/>
    </location>
</feature>
<feature type="compositionally biased region" description="Low complexity" evidence="1">
    <location>
        <begin position="926"/>
        <end position="937"/>
    </location>
</feature>
<proteinExistence type="predicted"/>
<dbReference type="InterPro" id="IPR032109">
    <property type="entry name" value="Big_3_5"/>
</dbReference>
<sequence>MIYIRKSQLFIGVALLLFAFSDQSEAFSLNTPITQLTIHPGEQNVPIEISVADDGSNEPVVITMTNLPAGITVTPVTLNPGDSGVLTLSASPLAGQGKVPQEENIDDDKGLPAQSKGTDWQTIATLVGAVGSVQVTQSISLTMSLSDPAFLPREIDLPAIHIDTDNSASIIDDNYVNGIITITSPDGENYLPNPTHSDNTARFKVHGNSTANMPKLSYTIKLSKKMDVLSTMGLDCGYVDKDSGQPTCGSKKTYFLLANYDDKTFLRNWAAFWLANHIPYGGDYLDETPVPLAYTGIIPTPSGTSEHMPWAPHSLFVALYLNNIYEGLYQLVEKRDIGEHQVNIDELSELDTELPQITGGYLNEIDHHQPDPDDPRFDTNQGVPINLKNPDTFPAVPEQIQYITDYVNEAETALYSIDFTDPETGWRKYFDEAAAINFYIVNDVMGNRDTGAMYSSAYFYKARNNPFLYMGPVWDFDISSGNDNQADIKNPTALWMQTKRWYSQFFKDPGFAADVKKQWNTLKRNGVFDQWLGLIQLEAQKLNQAQRDNNDRWPMQGIRVWPNAEAAGSYQGEIDYFTNWLKLRIAYLDSVFNNDKATTTTTITDVPNSIIHQGELTTLSAQVEGASSLTGSIGFMRSGVLVGMAPIENGQATLTTNQIPAGTFQFTAVYTGDENNALSSSNPQTIVVAKPLIQTVTSLASSGDSNFALSVIPTVGGVIPTGQVVLNGTAISGKSLGTTTLSGDGTASFSDISIPGTGEGTINTSVTADYIGNDFYRASTSNSIISSLHYLFAPDPTDSNPPNSGSGSSPSNPNPPSSGSGSSPSNPNPPNPPSSGPGSSPSNPEASASRFNSIIRGYHPSVPIPNPPTYNLGLSTSTFSPSIREYHLSAPIPNPPAYNSEVPTSNLPVLSCENNTSTFASSSTKSRNGNSLSRSNTSGSSFAIIPSFTDSSISNSLNQRQSSPIIVACNSEGTCNRAIQTLCNKE</sequence>
<evidence type="ECO:0000259" key="3">
    <source>
        <dbReference type="Pfam" id="PF16640"/>
    </source>
</evidence>
<evidence type="ECO:0000256" key="2">
    <source>
        <dbReference type="SAM" id="SignalP"/>
    </source>
</evidence>
<feature type="signal peptide" evidence="2">
    <location>
        <begin position="1"/>
        <end position="26"/>
    </location>
</feature>
<dbReference type="Pfam" id="PF08757">
    <property type="entry name" value="CotH"/>
    <property type="match status" value="1"/>
</dbReference>
<feature type="domain" description="Bacterial Ig-like" evidence="3">
    <location>
        <begin position="604"/>
        <end position="689"/>
    </location>
</feature>
<feature type="chain" id="PRO_5028809073" description="Bacterial Ig-like domain-containing protein" evidence="2">
    <location>
        <begin position="27"/>
        <end position="986"/>
    </location>
</feature>
<dbReference type="Pfam" id="PF16640">
    <property type="entry name" value="Big_3_5"/>
    <property type="match status" value="1"/>
</dbReference>
<dbReference type="EMBL" id="LR778175">
    <property type="protein sequence ID" value="CAB1276827.1"/>
    <property type="molecule type" value="Genomic_DNA"/>
</dbReference>
<dbReference type="RefSeq" id="WP_197744054.1">
    <property type="nucleotide sequence ID" value="NZ_LR778175.1"/>
</dbReference>
<feature type="compositionally biased region" description="Polar residues" evidence="1">
    <location>
        <begin position="916"/>
        <end position="925"/>
    </location>
</feature>
<dbReference type="InterPro" id="IPR013783">
    <property type="entry name" value="Ig-like_fold"/>
</dbReference>
<accession>A0A7G1QAP9</accession>
<keyword evidence="5" id="KW-1185">Reference proteome</keyword>
<evidence type="ECO:0000313" key="4">
    <source>
        <dbReference type="EMBL" id="CAB1276827.1"/>
    </source>
</evidence>
<evidence type="ECO:0000313" key="5">
    <source>
        <dbReference type="Proteomes" id="UP000516072"/>
    </source>
</evidence>
<reference evidence="4 5" key="1">
    <citation type="submission" date="2020-03" db="EMBL/GenBank/DDBJ databases">
        <authorList>
            <person name="Picone N."/>
        </authorList>
    </citation>
    <scope>NUCLEOTIDE SEQUENCE [LARGE SCALE GENOMIC DNA]</scope>
    <source>
        <strain evidence="4">NSCAC1</strain>
    </source>
</reference>
<gene>
    <name evidence="4" type="ORF">NSCAC_1366</name>
</gene>
<protein>
    <recommendedName>
        <fullName evidence="3">Bacterial Ig-like domain-containing protein</fullName>
    </recommendedName>
</protein>
<name>A0A7G1QAP9_9GAMM</name>